<evidence type="ECO:0000256" key="3">
    <source>
        <dbReference type="ARBA" id="ARBA00022692"/>
    </source>
</evidence>
<dbReference type="InterPro" id="IPR026769">
    <property type="entry name" value="Mic13"/>
</dbReference>
<dbReference type="GO" id="GO:0061617">
    <property type="term" value="C:MICOS complex"/>
    <property type="evidence" value="ECO:0007669"/>
    <property type="project" value="UniProtKB-UniRule"/>
</dbReference>
<protein>
    <recommendedName>
        <fullName evidence="8">MICOS complex subunit MIC13</fullName>
    </recommendedName>
</protein>
<dbReference type="PANTHER" id="PTHR31816">
    <property type="entry name" value="MICOS COMPLEX SUBUNIT MIC13"/>
    <property type="match status" value="1"/>
</dbReference>
<sequence>MPGVFGKVVKFSAKAGACAGVVYYTAQEGVWSDGTTGQQTYVRVTKDLPDVKQYIPEDLNLPETSEMRRGVSLYWNWAVIGLTNTTARLPSILAGWAASTKEMLEEMLVITPEQVKEKTSAPAASS</sequence>
<evidence type="ECO:0000256" key="8">
    <source>
        <dbReference type="RuleBase" id="RU363009"/>
    </source>
</evidence>
<keyword evidence="4 8" id="KW-0999">Mitochondrion inner membrane</keyword>
<evidence type="ECO:0000256" key="1">
    <source>
        <dbReference type="ARBA" id="ARBA00004434"/>
    </source>
</evidence>
<dbReference type="Pfam" id="PF15884">
    <property type="entry name" value="QIL1"/>
    <property type="match status" value="1"/>
</dbReference>
<comment type="similarity">
    <text evidence="2 8">Belongs to the MICOS complex subunit Mic13 family.</text>
</comment>
<accession>A0A6A4WXQ2</accession>
<proteinExistence type="inferred from homology"/>
<comment type="function">
    <text evidence="8">Component of the MICOS complex, a large protein complex of the mitochondrial inner membrane that plays crucial roles in the maintenance of crista junctions, inner membrane architecture, and formation of contact sites to the outer membrane.</text>
</comment>
<reference evidence="9 10" key="1">
    <citation type="submission" date="2019-07" db="EMBL/GenBank/DDBJ databases">
        <title>Draft genome assembly of a fouling barnacle, Amphibalanus amphitrite (Darwin, 1854): The first reference genome for Thecostraca.</title>
        <authorList>
            <person name="Kim W."/>
        </authorList>
    </citation>
    <scope>NUCLEOTIDE SEQUENCE [LARGE SCALE GENOMIC DNA]</scope>
    <source>
        <strain evidence="9">SNU_AA5</strain>
        <tissue evidence="9">Soma without cirri and trophi</tissue>
    </source>
</reference>
<evidence type="ECO:0000256" key="6">
    <source>
        <dbReference type="ARBA" id="ARBA00023128"/>
    </source>
</evidence>
<evidence type="ECO:0000313" key="9">
    <source>
        <dbReference type="EMBL" id="KAF0310089.1"/>
    </source>
</evidence>
<evidence type="ECO:0000256" key="4">
    <source>
        <dbReference type="ARBA" id="ARBA00022792"/>
    </source>
</evidence>
<dbReference type="GO" id="GO:0042407">
    <property type="term" value="P:cristae formation"/>
    <property type="evidence" value="ECO:0007669"/>
    <property type="project" value="TreeGrafter"/>
</dbReference>
<dbReference type="Proteomes" id="UP000440578">
    <property type="component" value="Unassembled WGS sequence"/>
</dbReference>
<dbReference type="AlphaFoldDB" id="A0A6A4WXQ2"/>
<keyword evidence="5" id="KW-1133">Transmembrane helix</keyword>
<evidence type="ECO:0000256" key="2">
    <source>
        <dbReference type="ARBA" id="ARBA00006771"/>
    </source>
</evidence>
<dbReference type="OrthoDB" id="5948578at2759"/>
<comment type="subcellular location">
    <subcellularLocation>
        <location evidence="1 8">Mitochondrion inner membrane</location>
        <topology evidence="1 8">Single-pass membrane protein</topology>
    </subcellularLocation>
</comment>
<evidence type="ECO:0000256" key="7">
    <source>
        <dbReference type="ARBA" id="ARBA00023136"/>
    </source>
</evidence>
<organism evidence="9 10">
    <name type="scientific">Amphibalanus amphitrite</name>
    <name type="common">Striped barnacle</name>
    <name type="synonym">Balanus amphitrite</name>
    <dbReference type="NCBI Taxonomy" id="1232801"/>
    <lineage>
        <taxon>Eukaryota</taxon>
        <taxon>Metazoa</taxon>
        <taxon>Ecdysozoa</taxon>
        <taxon>Arthropoda</taxon>
        <taxon>Crustacea</taxon>
        <taxon>Multicrustacea</taxon>
        <taxon>Cirripedia</taxon>
        <taxon>Thoracica</taxon>
        <taxon>Thoracicalcarea</taxon>
        <taxon>Balanomorpha</taxon>
        <taxon>Balanoidea</taxon>
        <taxon>Balanidae</taxon>
        <taxon>Amphibalaninae</taxon>
        <taxon>Amphibalanus</taxon>
    </lineage>
</organism>
<evidence type="ECO:0000313" key="10">
    <source>
        <dbReference type="Proteomes" id="UP000440578"/>
    </source>
</evidence>
<keyword evidence="7" id="KW-0472">Membrane</keyword>
<dbReference type="GO" id="GO:0044284">
    <property type="term" value="C:mitochondrial crista junction"/>
    <property type="evidence" value="ECO:0007669"/>
    <property type="project" value="TreeGrafter"/>
</dbReference>
<keyword evidence="10" id="KW-1185">Reference proteome</keyword>
<keyword evidence="6 8" id="KW-0496">Mitochondrion</keyword>
<name>A0A6A4WXQ2_AMPAM</name>
<comment type="caution">
    <text evidence="9">The sequence shown here is derived from an EMBL/GenBank/DDBJ whole genome shotgun (WGS) entry which is preliminary data.</text>
</comment>
<dbReference type="PANTHER" id="PTHR31816:SF3">
    <property type="entry name" value="MICOS COMPLEX SUBUNIT MIC13"/>
    <property type="match status" value="1"/>
</dbReference>
<evidence type="ECO:0000256" key="5">
    <source>
        <dbReference type="ARBA" id="ARBA00022989"/>
    </source>
</evidence>
<keyword evidence="3" id="KW-0812">Transmembrane</keyword>
<dbReference type="EMBL" id="VIIS01000346">
    <property type="protein sequence ID" value="KAF0310089.1"/>
    <property type="molecule type" value="Genomic_DNA"/>
</dbReference>
<comment type="subunit">
    <text evidence="8">Component of the mitochondrial contact site and cristae organizing system (MICOS) complex.</text>
</comment>
<gene>
    <name evidence="9" type="ORF">FJT64_018840</name>
</gene>